<gene>
    <name evidence="1" type="ORF">GHK53_22945</name>
</gene>
<accession>A0AAW9TSS1</accession>
<evidence type="ECO:0000313" key="2">
    <source>
        <dbReference type="Proteomes" id="UP000429484"/>
    </source>
</evidence>
<proteinExistence type="predicted"/>
<sequence length="87" mass="9192">MADLQITSAVPGAIPAVPGSIHSRPFQFIDSLKIFNALVLRSKMKICDICPEFGAADQFLSSNFVPAVPDFSEAATVALLNTKPGGE</sequence>
<dbReference type="AlphaFoldDB" id="A0AAW9TSS1"/>
<evidence type="ECO:0000313" key="1">
    <source>
        <dbReference type="EMBL" id="MQW35543.1"/>
    </source>
</evidence>
<name>A0AAW9TSS1_RHIML</name>
<dbReference type="Proteomes" id="UP000429484">
    <property type="component" value="Unassembled WGS sequence"/>
</dbReference>
<comment type="caution">
    <text evidence="1">The sequence shown here is derived from an EMBL/GenBank/DDBJ whole genome shotgun (WGS) entry which is preliminary data.</text>
</comment>
<organism evidence="1 2">
    <name type="scientific">Rhizobium meliloti</name>
    <name type="common">Ensifer meliloti</name>
    <name type="synonym">Sinorhizobium meliloti</name>
    <dbReference type="NCBI Taxonomy" id="382"/>
    <lineage>
        <taxon>Bacteria</taxon>
        <taxon>Pseudomonadati</taxon>
        <taxon>Pseudomonadota</taxon>
        <taxon>Alphaproteobacteria</taxon>
        <taxon>Hyphomicrobiales</taxon>
        <taxon>Rhizobiaceae</taxon>
        <taxon>Sinorhizobium/Ensifer group</taxon>
        <taxon>Sinorhizobium</taxon>
    </lineage>
</organism>
<dbReference type="EMBL" id="WISR01000188">
    <property type="protein sequence ID" value="MQW35543.1"/>
    <property type="molecule type" value="Genomic_DNA"/>
</dbReference>
<reference evidence="1 2" key="1">
    <citation type="journal article" date="2013" name="Genome Biol.">
        <title>Comparative genomics of the core and accessory genomes of 48 Sinorhizobium strains comprising five genospecies.</title>
        <authorList>
            <person name="Sugawara M."/>
            <person name="Epstein B."/>
            <person name="Badgley B.D."/>
            <person name="Unno T."/>
            <person name="Xu L."/>
            <person name="Reese J."/>
            <person name="Gyaneshwar P."/>
            <person name="Denny R."/>
            <person name="Mudge J."/>
            <person name="Bharti A.K."/>
            <person name="Farmer A.D."/>
            <person name="May G.D."/>
            <person name="Woodward J.E."/>
            <person name="Medigue C."/>
            <person name="Vallenet D."/>
            <person name="Lajus A."/>
            <person name="Rouy Z."/>
            <person name="Martinez-Vaz B."/>
            <person name="Tiffin P."/>
            <person name="Young N.D."/>
            <person name="Sadowsky M.J."/>
        </authorList>
    </citation>
    <scope>NUCLEOTIDE SEQUENCE [LARGE SCALE GENOMIC DNA]</scope>
    <source>
        <strain evidence="1 2">N6B1</strain>
    </source>
</reference>
<protein>
    <submittedName>
        <fullName evidence="1">Uncharacterized protein</fullName>
    </submittedName>
</protein>